<dbReference type="AlphaFoldDB" id="A0A0W1JMR0"/>
<evidence type="ECO:0000313" key="2">
    <source>
        <dbReference type="Proteomes" id="UP000054623"/>
    </source>
</evidence>
<sequence length="99" mass="11136">MVHCKIPRGVLPPWATIYWGGTQMINQQRLWQRLMEVGEIGKEQSGGVTRAAFTKEDRAVKDLVSGYMKEAGLNVHEDAVGNLIGSPFERWIKPRSGRV</sequence>
<protein>
    <submittedName>
        <fullName evidence="1">Uncharacterized protein</fullName>
    </submittedName>
</protein>
<evidence type="ECO:0000313" key="1">
    <source>
        <dbReference type="EMBL" id="KTE92742.1"/>
    </source>
</evidence>
<comment type="caution">
    <text evidence="1">The sequence shown here is derived from an EMBL/GenBank/DDBJ whole genome shotgun (WGS) entry which is preliminary data.</text>
</comment>
<accession>A0A0W1JMR0</accession>
<dbReference type="SUPFAM" id="SSF53187">
    <property type="entry name" value="Zn-dependent exopeptidases"/>
    <property type="match status" value="1"/>
</dbReference>
<proteinExistence type="predicted"/>
<dbReference type="EMBL" id="LOCK01000011">
    <property type="protein sequence ID" value="KTE92742.1"/>
    <property type="molecule type" value="Genomic_DNA"/>
</dbReference>
<gene>
    <name evidence="1" type="ORF">AT727_17585</name>
</gene>
<reference evidence="1 2" key="1">
    <citation type="submission" date="2015-12" db="EMBL/GenBank/DDBJ databases">
        <title>Draft Genome Sequence of Desulfitobacterium hafniense Strain DH, a Sulfate-reducing Bacterium Isolated from Paddy Soils.</title>
        <authorList>
            <person name="Bao P."/>
            <person name="Zhang X."/>
            <person name="Li G."/>
        </authorList>
    </citation>
    <scope>NUCLEOTIDE SEQUENCE [LARGE SCALE GENOMIC DNA]</scope>
    <source>
        <strain evidence="1 2">DH</strain>
    </source>
</reference>
<dbReference type="Proteomes" id="UP000054623">
    <property type="component" value="Unassembled WGS sequence"/>
</dbReference>
<name>A0A0W1JMR0_DESHA</name>
<dbReference type="Gene3D" id="3.40.630.10">
    <property type="entry name" value="Zn peptidases"/>
    <property type="match status" value="1"/>
</dbReference>
<organism evidence="1 2">
    <name type="scientific">Desulfitobacterium hafniense</name>
    <name type="common">Desulfitobacterium frappieri</name>
    <dbReference type="NCBI Taxonomy" id="49338"/>
    <lineage>
        <taxon>Bacteria</taxon>
        <taxon>Bacillati</taxon>
        <taxon>Bacillota</taxon>
        <taxon>Clostridia</taxon>
        <taxon>Eubacteriales</taxon>
        <taxon>Desulfitobacteriaceae</taxon>
        <taxon>Desulfitobacterium</taxon>
    </lineage>
</organism>